<evidence type="ECO:0000256" key="2">
    <source>
        <dbReference type="ARBA" id="ARBA00023125"/>
    </source>
</evidence>
<dbReference type="RefSeq" id="WP_187783707.1">
    <property type="nucleotide sequence ID" value="NZ_JACTVA010000008.1"/>
</dbReference>
<gene>
    <name evidence="6" type="ORF">IBL26_06745</name>
</gene>
<keyword evidence="2" id="KW-0238">DNA-binding</keyword>
<evidence type="ECO:0000259" key="4">
    <source>
        <dbReference type="PROSITE" id="PS51077"/>
    </source>
</evidence>
<dbReference type="Pfam" id="PF01614">
    <property type="entry name" value="IclR_C"/>
    <property type="match status" value="1"/>
</dbReference>
<dbReference type="PROSITE" id="PS51078">
    <property type="entry name" value="ICLR_ED"/>
    <property type="match status" value="1"/>
</dbReference>
<evidence type="ECO:0000256" key="3">
    <source>
        <dbReference type="ARBA" id="ARBA00023163"/>
    </source>
</evidence>
<evidence type="ECO:0000313" key="6">
    <source>
        <dbReference type="EMBL" id="MBC9206529.1"/>
    </source>
</evidence>
<dbReference type="PROSITE" id="PS51077">
    <property type="entry name" value="HTH_ICLR"/>
    <property type="match status" value="1"/>
</dbReference>
<dbReference type="SMART" id="SM00346">
    <property type="entry name" value="HTH_ICLR"/>
    <property type="match status" value="1"/>
</dbReference>
<dbReference type="PANTHER" id="PTHR30136:SF34">
    <property type="entry name" value="TRANSCRIPTIONAL REGULATOR"/>
    <property type="match status" value="1"/>
</dbReference>
<dbReference type="Gene3D" id="3.30.450.40">
    <property type="match status" value="1"/>
</dbReference>
<dbReference type="EMBL" id="JACTVA010000008">
    <property type="protein sequence ID" value="MBC9206529.1"/>
    <property type="molecule type" value="Genomic_DNA"/>
</dbReference>
<dbReference type="Pfam" id="PF09339">
    <property type="entry name" value="HTH_IclR"/>
    <property type="match status" value="1"/>
</dbReference>
<reference evidence="6 7" key="1">
    <citation type="journal article" date="2013" name="Int. J. Syst. Evol. Microbiol.">
        <title>Roseomonas aerophila sp. nov., isolated from air.</title>
        <authorList>
            <person name="Kim S.J."/>
            <person name="Weon H.Y."/>
            <person name="Ahn J.H."/>
            <person name="Hong S.B."/>
            <person name="Seok S.J."/>
            <person name="Whang K.S."/>
            <person name="Kwon S.W."/>
        </authorList>
    </citation>
    <scope>NUCLEOTIDE SEQUENCE [LARGE SCALE GENOMIC DNA]</scope>
    <source>
        <strain evidence="6 7">NBRC 108923</strain>
    </source>
</reference>
<dbReference type="SUPFAM" id="SSF46785">
    <property type="entry name" value="Winged helix' DNA-binding domain"/>
    <property type="match status" value="1"/>
</dbReference>
<feature type="domain" description="IclR-ED" evidence="5">
    <location>
        <begin position="76"/>
        <end position="260"/>
    </location>
</feature>
<dbReference type="PANTHER" id="PTHR30136">
    <property type="entry name" value="HELIX-TURN-HELIX TRANSCRIPTIONAL REGULATOR, ICLR FAMILY"/>
    <property type="match status" value="1"/>
</dbReference>
<dbReference type="SUPFAM" id="SSF55781">
    <property type="entry name" value="GAF domain-like"/>
    <property type="match status" value="1"/>
</dbReference>
<evidence type="ECO:0000259" key="5">
    <source>
        <dbReference type="PROSITE" id="PS51078"/>
    </source>
</evidence>
<proteinExistence type="predicted"/>
<keyword evidence="7" id="KW-1185">Reference proteome</keyword>
<dbReference type="InterPro" id="IPR005471">
    <property type="entry name" value="Tscrpt_reg_IclR_N"/>
</dbReference>
<dbReference type="InterPro" id="IPR036388">
    <property type="entry name" value="WH-like_DNA-bd_sf"/>
</dbReference>
<evidence type="ECO:0000313" key="7">
    <source>
        <dbReference type="Proteomes" id="UP000626026"/>
    </source>
</evidence>
<feature type="domain" description="HTH iclR-type" evidence="4">
    <location>
        <begin position="15"/>
        <end position="82"/>
    </location>
</feature>
<protein>
    <submittedName>
        <fullName evidence="6">Helix-turn-helix domain-containing protein</fullName>
    </submittedName>
</protein>
<dbReference type="InterPro" id="IPR036390">
    <property type="entry name" value="WH_DNA-bd_sf"/>
</dbReference>
<dbReference type="InterPro" id="IPR014757">
    <property type="entry name" value="Tscrpt_reg_IclR_C"/>
</dbReference>
<evidence type="ECO:0000256" key="1">
    <source>
        <dbReference type="ARBA" id="ARBA00023015"/>
    </source>
</evidence>
<dbReference type="InterPro" id="IPR029016">
    <property type="entry name" value="GAF-like_dom_sf"/>
</dbReference>
<dbReference type="Proteomes" id="UP000626026">
    <property type="component" value="Unassembled WGS sequence"/>
</dbReference>
<name>A0ABR7RJM7_9PROT</name>
<sequence length="260" mass="27674">MDDETGASPRSRTFVTAFARGLDVIQAFGEGARRLTLSDVAARAGVDRAVARRLLLTLVEQGFASTDGKYFELTGQVLRLGFSYLAAAGLDRRVQPALEALSHRIGESTSLTVLDYPHIVNVARAEAPDRHVRYALKTATRMPATATASGRVLLAGLEDARAEALLASAPIPGFTPHTLRAVPELLDAIRACRAEGYAVVDGELEEGFASAAVPLRDRGGRLVAALATSSHAGRMTAARMRQEVVPLMRAAAREMGSLLL</sequence>
<organism evidence="6 7">
    <name type="scientific">Teichococcus aerophilus</name>
    <dbReference type="NCBI Taxonomy" id="1224513"/>
    <lineage>
        <taxon>Bacteria</taxon>
        <taxon>Pseudomonadati</taxon>
        <taxon>Pseudomonadota</taxon>
        <taxon>Alphaproteobacteria</taxon>
        <taxon>Acetobacterales</taxon>
        <taxon>Roseomonadaceae</taxon>
        <taxon>Roseomonas</taxon>
    </lineage>
</organism>
<accession>A0ABR7RJM7</accession>
<keyword evidence="3" id="KW-0804">Transcription</keyword>
<keyword evidence="1" id="KW-0805">Transcription regulation</keyword>
<dbReference type="InterPro" id="IPR050707">
    <property type="entry name" value="HTH_MetabolicPath_Reg"/>
</dbReference>
<comment type="caution">
    <text evidence="6">The sequence shown here is derived from an EMBL/GenBank/DDBJ whole genome shotgun (WGS) entry which is preliminary data.</text>
</comment>
<dbReference type="Gene3D" id="1.10.10.10">
    <property type="entry name" value="Winged helix-like DNA-binding domain superfamily/Winged helix DNA-binding domain"/>
    <property type="match status" value="1"/>
</dbReference>